<comment type="caution">
    <text evidence="2">The sequence shown here is derived from an EMBL/GenBank/DDBJ whole genome shotgun (WGS) entry which is preliminary data.</text>
</comment>
<evidence type="ECO:0008006" key="4">
    <source>
        <dbReference type="Google" id="ProtNLM"/>
    </source>
</evidence>
<accession>A0ABT2H544</accession>
<dbReference type="Proteomes" id="UP001165586">
    <property type="component" value="Unassembled WGS sequence"/>
</dbReference>
<dbReference type="EMBL" id="JANLCJ010000005">
    <property type="protein sequence ID" value="MCS5735059.1"/>
    <property type="molecule type" value="Genomic_DNA"/>
</dbReference>
<organism evidence="2 3">
    <name type="scientific">Herbiconiux daphne</name>
    <dbReference type="NCBI Taxonomy" id="2970914"/>
    <lineage>
        <taxon>Bacteria</taxon>
        <taxon>Bacillati</taxon>
        <taxon>Actinomycetota</taxon>
        <taxon>Actinomycetes</taxon>
        <taxon>Micrococcales</taxon>
        <taxon>Microbacteriaceae</taxon>
        <taxon>Herbiconiux</taxon>
    </lineage>
</organism>
<reference evidence="2" key="1">
    <citation type="submission" date="2022-08" db="EMBL/GenBank/DDBJ databases">
        <authorList>
            <person name="Deng Y."/>
            <person name="Han X.-F."/>
            <person name="Zhang Y.-Q."/>
        </authorList>
    </citation>
    <scope>NUCLEOTIDE SEQUENCE</scope>
    <source>
        <strain evidence="2">CPCC 203386</strain>
    </source>
</reference>
<protein>
    <recommendedName>
        <fullName evidence="4">DUF465 domain-containing protein</fullName>
    </recommendedName>
</protein>
<proteinExistence type="predicted"/>
<feature type="region of interest" description="Disordered" evidence="1">
    <location>
        <begin position="1"/>
        <end position="20"/>
    </location>
</feature>
<keyword evidence="3" id="KW-1185">Reference proteome</keyword>
<gene>
    <name evidence="2" type="ORF">N1032_15040</name>
</gene>
<evidence type="ECO:0000313" key="3">
    <source>
        <dbReference type="Proteomes" id="UP001165586"/>
    </source>
</evidence>
<evidence type="ECO:0000313" key="2">
    <source>
        <dbReference type="EMBL" id="MCS5735059.1"/>
    </source>
</evidence>
<dbReference type="RefSeq" id="WP_259539966.1">
    <property type="nucleotide sequence ID" value="NZ_JANLCJ010000005.1"/>
</dbReference>
<name>A0ABT2H544_9MICO</name>
<evidence type="ECO:0000256" key="1">
    <source>
        <dbReference type="SAM" id="MobiDB-lite"/>
    </source>
</evidence>
<sequence length="75" mass="8715">MISYRPDPAFNPVDSRLNETDPYETDPYATFLQADAEELPSRLLLLRHKLALQRNRLLIREVRAELAAIHRSRGI</sequence>